<dbReference type="AlphaFoldDB" id="A0A382RDQ9"/>
<reference evidence="1" key="1">
    <citation type="submission" date="2018-05" db="EMBL/GenBank/DDBJ databases">
        <authorList>
            <person name="Lanie J.A."/>
            <person name="Ng W.-L."/>
            <person name="Kazmierczak K.M."/>
            <person name="Andrzejewski T.M."/>
            <person name="Davidsen T.M."/>
            <person name="Wayne K.J."/>
            <person name="Tettelin H."/>
            <person name="Glass J.I."/>
            <person name="Rusch D."/>
            <person name="Podicherti R."/>
            <person name="Tsui H.-C.T."/>
            <person name="Winkler M.E."/>
        </authorList>
    </citation>
    <scope>NUCLEOTIDE SEQUENCE</scope>
</reference>
<accession>A0A382RDQ9</accession>
<protein>
    <submittedName>
        <fullName evidence="1">Uncharacterized protein</fullName>
    </submittedName>
</protein>
<proteinExistence type="predicted"/>
<sequence length="31" mass="3570">MLNNGKKLRFWASIAAYMLPGKDLIVDIYDL</sequence>
<dbReference type="EMBL" id="UINC01120565">
    <property type="protein sequence ID" value="SVC95128.1"/>
    <property type="molecule type" value="Genomic_DNA"/>
</dbReference>
<name>A0A382RDQ9_9ZZZZ</name>
<evidence type="ECO:0000313" key="1">
    <source>
        <dbReference type="EMBL" id="SVC95128.1"/>
    </source>
</evidence>
<gene>
    <name evidence="1" type="ORF">METZ01_LOCUS347982</name>
</gene>
<organism evidence="1">
    <name type="scientific">marine metagenome</name>
    <dbReference type="NCBI Taxonomy" id="408172"/>
    <lineage>
        <taxon>unclassified sequences</taxon>
        <taxon>metagenomes</taxon>
        <taxon>ecological metagenomes</taxon>
    </lineage>
</organism>